<dbReference type="AlphaFoldDB" id="A0A4Y8MIZ2"/>
<dbReference type="GeneID" id="97309297"/>
<evidence type="ECO:0000313" key="1">
    <source>
        <dbReference type="EMBL" id="TFE37412.1"/>
    </source>
</evidence>
<dbReference type="InterPro" id="IPR009693">
    <property type="entry name" value="Glucitol_operon_activator"/>
</dbReference>
<evidence type="ECO:0000313" key="2">
    <source>
        <dbReference type="Proteomes" id="UP000297385"/>
    </source>
</evidence>
<protein>
    <recommendedName>
        <fullName evidence="3">Transcriptional regulator</fullName>
    </recommendedName>
</protein>
<proteinExistence type="predicted"/>
<dbReference type="EMBL" id="SNVI01000005">
    <property type="protein sequence ID" value="TFE37412.1"/>
    <property type="molecule type" value="Genomic_DNA"/>
</dbReference>
<organism evidence="1 2">
    <name type="scientific">Paraburkholderia dipogonis</name>
    <dbReference type="NCBI Taxonomy" id="1211383"/>
    <lineage>
        <taxon>Bacteria</taxon>
        <taxon>Pseudomonadati</taxon>
        <taxon>Pseudomonadota</taxon>
        <taxon>Betaproteobacteria</taxon>
        <taxon>Burkholderiales</taxon>
        <taxon>Burkholderiaceae</taxon>
        <taxon>Paraburkholderia</taxon>
    </lineage>
</organism>
<reference evidence="1 2" key="1">
    <citation type="submission" date="2019-03" db="EMBL/GenBank/DDBJ databases">
        <title>Complete Genome Sequence of Paraburkholderia dipogonis ICMP 19430T, a Nitrogen-fixing Symbiont of the South African Invasive Legume Dipogon lignosus in New Zealand.</title>
        <authorList>
            <person name="De Meyer S.E."/>
        </authorList>
    </citation>
    <scope>NUCLEOTIDE SEQUENCE [LARGE SCALE GENOMIC DNA]</scope>
    <source>
        <strain evidence="1 2">ICMP 19430</strain>
    </source>
</reference>
<evidence type="ECO:0008006" key="3">
    <source>
        <dbReference type="Google" id="ProtNLM"/>
    </source>
</evidence>
<sequence length="133" mass="14475">MELVRLGLLLLALMWALQVIASWMQMRYYRTVVRRTASEHGNGFLGAGSFKPKLGRGALAIVVIDNEARVREALSMSGLSVFARFEKLNALTGAGLADFHQRLAASALAPGVKRALDNAFEIACRTASERAQV</sequence>
<dbReference type="Proteomes" id="UP000297385">
    <property type="component" value="Unassembled WGS sequence"/>
</dbReference>
<accession>A0A4Y8MIZ2</accession>
<name>A0A4Y8MIZ2_9BURK</name>
<dbReference type="RefSeq" id="WP_134465941.1">
    <property type="nucleotide sequence ID" value="NZ_JBHMFL010000012.1"/>
</dbReference>
<comment type="caution">
    <text evidence="1">The sequence shown here is derived from an EMBL/GenBank/DDBJ whole genome shotgun (WGS) entry which is preliminary data.</text>
</comment>
<gene>
    <name evidence="1" type="ORF">E2553_38705</name>
</gene>
<dbReference type="Pfam" id="PF06923">
    <property type="entry name" value="GutM"/>
    <property type="match status" value="1"/>
</dbReference>